<dbReference type="Pfam" id="PF01494">
    <property type="entry name" value="FAD_binding_3"/>
    <property type="match status" value="1"/>
</dbReference>
<keyword evidence="2" id="KW-0285">Flavoprotein</keyword>
<dbReference type="PANTHER" id="PTHR46496">
    <property type="match status" value="1"/>
</dbReference>
<keyword evidence="7" id="KW-1185">Reference proteome</keyword>
<keyword evidence="6" id="KW-0503">Monooxygenase</keyword>
<evidence type="ECO:0000256" key="4">
    <source>
        <dbReference type="ARBA" id="ARBA00023002"/>
    </source>
</evidence>
<evidence type="ECO:0000313" key="6">
    <source>
        <dbReference type="EMBL" id="MBP3942335.1"/>
    </source>
</evidence>
<reference evidence="6" key="1">
    <citation type="submission" date="2021-03" db="EMBL/GenBank/DDBJ databases">
        <authorList>
            <person name="Lu T."/>
            <person name="Wang Q."/>
            <person name="Han X."/>
        </authorList>
    </citation>
    <scope>NUCLEOTIDE SEQUENCE</scope>
    <source>
        <strain evidence="6">WQ 2009</strain>
    </source>
</reference>
<feature type="domain" description="FAD-binding" evidence="5">
    <location>
        <begin position="4"/>
        <end position="308"/>
    </location>
</feature>
<dbReference type="PANTHER" id="PTHR46496:SF1">
    <property type="entry name" value="ZEAXANTHIN EPOXIDASE, CHLOROPLASTIC"/>
    <property type="match status" value="1"/>
</dbReference>
<proteinExistence type="predicted"/>
<dbReference type="GO" id="GO:0071949">
    <property type="term" value="F:FAD binding"/>
    <property type="evidence" value="ECO:0007669"/>
    <property type="project" value="InterPro"/>
</dbReference>
<dbReference type="Gene3D" id="3.50.50.60">
    <property type="entry name" value="FAD/NAD(P)-binding domain"/>
    <property type="match status" value="1"/>
</dbReference>
<comment type="cofactor">
    <cofactor evidence="1">
        <name>FAD</name>
        <dbReference type="ChEBI" id="CHEBI:57692"/>
    </cofactor>
</comment>
<evidence type="ECO:0000259" key="5">
    <source>
        <dbReference type="Pfam" id="PF01494"/>
    </source>
</evidence>
<dbReference type="SUPFAM" id="SSF51905">
    <property type="entry name" value="FAD/NAD(P)-binding domain"/>
    <property type="match status" value="1"/>
</dbReference>
<dbReference type="PRINTS" id="PR00420">
    <property type="entry name" value="RNGMNOXGNASE"/>
</dbReference>
<comment type="caution">
    <text evidence="6">The sequence shown here is derived from an EMBL/GenBank/DDBJ whole genome shotgun (WGS) entry which is preliminary data.</text>
</comment>
<dbReference type="GO" id="GO:0004497">
    <property type="term" value="F:monooxygenase activity"/>
    <property type="evidence" value="ECO:0007669"/>
    <property type="project" value="UniProtKB-KW"/>
</dbReference>
<dbReference type="EMBL" id="JAGKSB010000002">
    <property type="protein sequence ID" value="MBP3942335.1"/>
    <property type="molecule type" value="Genomic_DNA"/>
</dbReference>
<evidence type="ECO:0000313" key="7">
    <source>
        <dbReference type="Proteomes" id="UP000679691"/>
    </source>
</evidence>
<sequence length="382" mass="42609">MRFTIIGAGIAGLTAAIGLQKLGLAVTIYEAASVLKGIGAGFGLAANAMQGFDYLGIKEDILKIGHHLPSYEIKDAKGKALIRTNTRKLAARYAQENFAIHRADLHQYLRTQIDPSLLHLGKKALSFQQIGNKTQLYFEDGSSVETDYLLIADGIKSPLRQQLLPDSTPRYAGYTCWRATIDNAPIQLTEGSETWGPKGRFGMTPLVGNKIYWYACINAPANSEKYRNFTVADLQHNFASYHSPIPEILDATPNESLLRNDIIDIKPLKHFAFGPILLLGDAAHATTPNMGQGACQAIEDVVILMEELRIKQPIEQAFKNFEKRRLQRTKYITETSKFIGEVSQWEHPALIGVRNALMRILPESISQRSLHKLFEVDFMNIK</sequence>
<dbReference type="InterPro" id="IPR002938">
    <property type="entry name" value="FAD-bd"/>
</dbReference>
<gene>
    <name evidence="6" type="ORF">J5U18_01935</name>
</gene>
<dbReference type="InterPro" id="IPR036188">
    <property type="entry name" value="FAD/NAD-bd_sf"/>
</dbReference>
<dbReference type="RefSeq" id="WP_353545818.1">
    <property type="nucleotide sequence ID" value="NZ_JAGKSB010000002.1"/>
</dbReference>
<evidence type="ECO:0000256" key="1">
    <source>
        <dbReference type="ARBA" id="ARBA00001974"/>
    </source>
</evidence>
<keyword evidence="3" id="KW-0274">FAD</keyword>
<protein>
    <submittedName>
        <fullName evidence="6">FAD-dependent monooxygenase</fullName>
    </submittedName>
</protein>
<dbReference type="AlphaFoldDB" id="A0A8T4H7S2"/>
<accession>A0A8T4H7S2</accession>
<dbReference type="Proteomes" id="UP000679691">
    <property type="component" value="Unassembled WGS sequence"/>
</dbReference>
<name>A0A8T4H7S2_9SPHI</name>
<organism evidence="6 7">
    <name type="scientific">Rhinopithecimicrobium faecis</name>
    <dbReference type="NCBI Taxonomy" id="2820698"/>
    <lineage>
        <taxon>Bacteria</taxon>
        <taxon>Pseudomonadati</taxon>
        <taxon>Bacteroidota</taxon>
        <taxon>Sphingobacteriia</taxon>
        <taxon>Sphingobacteriales</taxon>
        <taxon>Sphingobacteriaceae</taxon>
        <taxon>Rhinopithecimicrobium</taxon>
    </lineage>
</organism>
<keyword evidence="4" id="KW-0560">Oxidoreductase</keyword>
<evidence type="ECO:0000256" key="3">
    <source>
        <dbReference type="ARBA" id="ARBA00022827"/>
    </source>
</evidence>
<evidence type="ECO:0000256" key="2">
    <source>
        <dbReference type="ARBA" id="ARBA00022630"/>
    </source>
</evidence>
<dbReference type="NCBIfam" id="NF005243">
    <property type="entry name" value="PRK06753.1"/>
    <property type="match status" value="1"/>
</dbReference>